<dbReference type="InterPro" id="IPR036527">
    <property type="entry name" value="SCP2_sterol-bd_dom_sf"/>
</dbReference>
<protein>
    <recommendedName>
        <fullName evidence="1">SCP2 domain-containing protein</fullName>
    </recommendedName>
</protein>
<reference evidence="2 3" key="1">
    <citation type="journal article" date="2019" name="Nat. Microbiol.">
        <title>Mediterranean grassland soil C-N compound turnover is dependent on rainfall and depth, and is mediated by genomically divergent microorganisms.</title>
        <authorList>
            <person name="Diamond S."/>
            <person name="Andeer P.F."/>
            <person name="Li Z."/>
            <person name="Crits-Christoph A."/>
            <person name="Burstein D."/>
            <person name="Anantharaman K."/>
            <person name="Lane K.R."/>
            <person name="Thomas B.C."/>
            <person name="Pan C."/>
            <person name="Northen T.R."/>
            <person name="Banfield J.F."/>
        </authorList>
    </citation>
    <scope>NUCLEOTIDE SEQUENCE [LARGE SCALE GENOMIC DNA]</scope>
    <source>
        <strain evidence="2">WS_7</strain>
    </source>
</reference>
<dbReference type="Proteomes" id="UP000317366">
    <property type="component" value="Unassembled WGS sequence"/>
</dbReference>
<dbReference type="InterPro" id="IPR003033">
    <property type="entry name" value="SCP2_sterol-bd_dom"/>
</dbReference>
<comment type="caution">
    <text evidence="2">The sequence shown here is derived from an EMBL/GenBank/DDBJ whole genome shotgun (WGS) entry which is preliminary data.</text>
</comment>
<gene>
    <name evidence="2" type="ORF">E6K77_06450</name>
</gene>
<dbReference type="Pfam" id="PF02036">
    <property type="entry name" value="SCP2"/>
    <property type="match status" value="1"/>
</dbReference>
<dbReference type="EMBL" id="VBOX01000067">
    <property type="protein sequence ID" value="TMQ62818.1"/>
    <property type="molecule type" value="Genomic_DNA"/>
</dbReference>
<feature type="domain" description="SCP2" evidence="1">
    <location>
        <begin position="89"/>
        <end position="156"/>
    </location>
</feature>
<name>A0A538TGS6_UNCEI</name>
<dbReference type="AlphaFoldDB" id="A0A538TGS6"/>
<proteinExistence type="predicted"/>
<evidence type="ECO:0000259" key="1">
    <source>
        <dbReference type="Pfam" id="PF02036"/>
    </source>
</evidence>
<dbReference type="Gene3D" id="3.30.1050.10">
    <property type="entry name" value="SCP2 sterol-binding domain"/>
    <property type="match status" value="1"/>
</dbReference>
<organism evidence="2 3">
    <name type="scientific">Eiseniibacteriota bacterium</name>
    <dbReference type="NCBI Taxonomy" id="2212470"/>
    <lineage>
        <taxon>Bacteria</taxon>
        <taxon>Candidatus Eiseniibacteriota</taxon>
    </lineage>
</organism>
<sequence>MGALLRAQAEIRSRFAAESRVRPVSRGAARRRSGRGLMPLGFGTHEWAQALETAINASSEYRNAAASWGVGFNGNLLLAFERGGALEQGLYLLLKLERGRCLAAEFVPGPSRPEAGFTLRAPYPIWREILNGKTLAASAILTGSMRVEGNMIALLKHAGAHRSLIHCVSSLDTRFPGA</sequence>
<evidence type="ECO:0000313" key="2">
    <source>
        <dbReference type="EMBL" id="TMQ62818.1"/>
    </source>
</evidence>
<dbReference type="SUPFAM" id="SSF55718">
    <property type="entry name" value="SCP-like"/>
    <property type="match status" value="1"/>
</dbReference>
<evidence type="ECO:0000313" key="3">
    <source>
        <dbReference type="Proteomes" id="UP000317366"/>
    </source>
</evidence>
<accession>A0A538TGS6</accession>